<evidence type="ECO:0000313" key="3">
    <source>
        <dbReference type="Proteomes" id="UP000824025"/>
    </source>
</evidence>
<evidence type="ECO:0000259" key="1">
    <source>
        <dbReference type="Pfam" id="PF00882"/>
    </source>
</evidence>
<reference evidence="2" key="1">
    <citation type="journal article" date="2021" name="PeerJ">
        <title>Extensive microbial diversity within the chicken gut microbiome revealed by metagenomics and culture.</title>
        <authorList>
            <person name="Gilroy R."/>
            <person name="Ravi A."/>
            <person name="Getino M."/>
            <person name="Pursley I."/>
            <person name="Horton D.L."/>
            <person name="Alikhan N.F."/>
            <person name="Baker D."/>
            <person name="Gharbi K."/>
            <person name="Hall N."/>
            <person name="Watson M."/>
            <person name="Adriaenssens E.M."/>
            <person name="Foster-Nyarko E."/>
            <person name="Jarju S."/>
            <person name="Secka A."/>
            <person name="Antonio M."/>
            <person name="Oren A."/>
            <person name="Chaudhuri R.R."/>
            <person name="La Ragione R."/>
            <person name="Hildebrand F."/>
            <person name="Pallen M.J."/>
        </authorList>
    </citation>
    <scope>NUCLEOTIDE SEQUENCE</scope>
    <source>
        <strain evidence="2">CHK192-19661</strain>
    </source>
</reference>
<dbReference type="Pfam" id="PF00882">
    <property type="entry name" value="Zn_dep_PLPC"/>
    <property type="match status" value="1"/>
</dbReference>
<protein>
    <submittedName>
        <fullName evidence="2">Zinc dependent phospholipase C family protein</fullName>
    </submittedName>
</protein>
<evidence type="ECO:0000313" key="2">
    <source>
        <dbReference type="EMBL" id="HIZ10227.1"/>
    </source>
</evidence>
<comment type="caution">
    <text evidence="2">The sequence shown here is derived from an EMBL/GenBank/DDBJ whole genome shotgun (WGS) entry which is preliminary data.</text>
</comment>
<accession>A0A9D2IID6</accession>
<organism evidence="2 3">
    <name type="scientific">Candidatus Borkfalkia avicola</name>
    <dbReference type="NCBI Taxonomy" id="2838503"/>
    <lineage>
        <taxon>Bacteria</taxon>
        <taxon>Bacillati</taxon>
        <taxon>Bacillota</taxon>
        <taxon>Clostridia</taxon>
        <taxon>Christensenellales</taxon>
        <taxon>Christensenellaceae</taxon>
        <taxon>Candidatus Borkfalkia</taxon>
    </lineage>
</organism>
<feature type="domain" description="Phospholipase C/D" evidence="1">
    <location>
        <begin position="14"/>
        <end position="144"/>
    </location>
</feature>
<dbReference type="InterPro" id="IPR029002">
    <property type="entry name" value="PLPC/GPLD1"/>
</dbReference>
<gene>
    <name evidence="2" type="ORF">H9726_07035</name>
</gene>
<dbReference type="Proteomes" id="UP000824025">
    <property type="component" value="Unassembled WGS sequence"/>
</dbReference>
<name>A0A9D2IID6_9FIRM</name>
<dbReference type="AlphaFoldDB" id="A0A9D2IID6"/>
<proteinExistence type="predicted"/>
<dbReference type="EMBL" id="DXCF01000034">
    <property type="protein sequence ID" value="HIZ10227.1"/>
    <property type="molecule type" value="Genomic_DNA"/>
</dbReference>
<reference evidence="2" key="2">
    <citation type="submission" date="2021-04" db="EMBL/GenBank/DDBJ databases">
        <authorList>
            <person name="Gilroy R."/>
        </authorList>
    </citation>
    <scope>NUCLEOTIDE SEQUENCE</scope>
    <source>
        <strain evidence="2">CHK192-19661</strain>
    </source>
</reference>
<sequence length="319" mass="36267">MRRIQEGKMPAQYTHQIYAETLLSLLPEEERARISDLPAYYLGAQGGDVFYFLRLVTSGDGNLGKYLHNTDVYGFFSEMLASLRRDGSSAALSYAAGYVTHYALDTVFHPFVYGTTEKLIAAHPKSRIRWHAYIESDIDSHFIRKLRGISVTDYVSPLRISELDVPALYAFLSGVFDARGRRHFSLFLFRRALRRYFLFERAFTDRTLRRRRMLHAAESALHCQRAFSSLCRRTGIDENCLNTEREEWRNPSDPSFRSHESADDLFSRALAEGERLTGLFFAALGGAPLPEADFNKGFLSGVDCSLPHVKPEKNNGAAK</sequence>